<sequence>MTQSTASAVRIRPATSTDAAALSSLAAATFPLACPPHTTPEAIADFIAKNFGVDHFEAYLADPDRILLVAEAPARAADADDDGGAPRLLGYTMLVGGEPGDPDAARAVIARPAIEVSKVYALAESHGTGTGAALMRASLDAARAAGAATAWLGVNEENARAIAFYERHGFVKVGDKHFVVGGRVEDDWVMEHSLTAVPSPVG</sequence>
<keyword evidence="5" id="KW-1185">Reference proteome</keyword>
<dbReference type="PROSITE" id="PS51186">
    <property type="entry name" value="GNAT"/>
    <property type="match status" value="1"/>
</dbReference>
<keyword evidence="1 4" id="KW-0808">Transferase</keyword>
<dbReference type="GO" id="GO:0016747">
    <property type="term" value="F:acyltransferase activity, transferring groups other than amino-acyl groups"/>
    <property type="evidence" value="ECO:0007669"/>
    <property type="project" value="InterPro"/>
</dbReference>
<evidence type="ECO:0000256" key="1">
    <source>
        <dbReference type="ARBA" id="ARBA00022679"/>
    </source>
</evidence>
<name>A0A4Q2JR79_9MICO</name>
<accession>A0A4Q2JR79</accession>
<dbReference type="PANTHER" id="PTHR43877">
    <property type="entry name" value="AMINOALKYLPHOSPHONATE N-ACETYLTRANSFERASE-RELATED-RELATED"/>
    <property type="match status" value="1"/>
</dbReference>
<dbReference type="InterPro" id="IPR000182">
    <property type="entry name" value="GNAT_dom"/>
</dbReference>
<dbReference type="SUPFAM" id="SSF55729">
    <property type="entry name" value="Acyl-CoA N-acyltransferases (Nat)"/>
    <property type="match status" value="1"/>
</dbReference>
<proteinExistence type="predicted"/>
<evidence type="ECO:0000256" key="2">
    <source>
        <dbReference type="ARBA" id="ARBA00023315"/>
    </source>
</evidence>
<dbReference type="RefSeq" id="WP_129231171.1">
    <property type="nucleotide sequence ID" value="NZ_SDPO01000002.1"/>
</dbReference>
<keyword evidence="2" id="KW-0012">Acyltransferase</keyword>
<protein>
    <submittedName>
        <fullName evidence="4">N-acetyltransferase</fullName>
    </submittedName>
</protein>
<evidence type="ECO:0000313" key="4">
    <source>
        <dbReference type="EMBL" id="RXZ48897.1"/>
    </source>
</evidence>
<dbReference type="InterPro" id="IPR016181">
    <property type="entry name" value="Acyl_CoA_acyltransferase"/>
</dbReference>
<dbReference type="OrthoDB" id="143110at2"/>
<organism evidence="4 5">
    <name type="scientific">Agromyces fucosus</name>
    <dbReference type="NCBI Taxonomy" id="41985"/>
    <lineage>
        <taxon>Bacteria</taxon>
        <taxon>Bacillati</taxon>
        <taxon>Actinomycetota</taxon>
        <taxon>Actinomycetes</taxon>
        <taxon>Micrococcales</taxon>
        <taxon>Microbacteriaceae</taxon>
        <taxon>Agromyces</taxon>
    </lineage>
</organism>
<evidence type="ECO:0000313" key="5">
    <source>
        <dbReference type="Proteomes" id="UP000292935"/>
    </source>
</evidence>
<dbReference type="Gene3D" id="3.40.630.30">
    <property type="match status" value="1"/>
</dbReference>
<comment type="caution">
    <text evidence="4">The sequence shown here is derived from an EMBL/GenBank/DDBJ whole genome shotgun (WGS) entry which is preliminary data.</text>
</comment>
<dbReference type="InterPro" id="IPR050832">
    <property type="entry name" value="Bact_Acetyltransf"/>
</dbReference>
<gene>
    <name evidence="4" type="ORF">ESP57_07950</name>
</gene>
<dbReference type="Pfam" id="PF00583">
    <property type="entry name" value="Acetyltransf_1"/>
    <property type="match status" value="1"/>
</dbReference>
<dbReference type="AlphaFoldDB" id="A0A4Q2JR79"/>
<reference evidence="4 5" key="1">
    <citation type="submission" date="2019-01" db="EMBL/GenBank/DDBJ databases">
        <authorList>
            <person name="Li J."/>
        </authorList>
    </citation>
    <scope>NUCLEOTIDE SEQUENCE [LARGE SCALE GENOMIC DNA]</scope>
    <source>
        <strain evidence="4 5">CCUG 35506</strain>
    </source>
</reference>
<feature type="domain" description="N-acetyltransferase" evidence="3">
    <location>
        <begin position="9"/>
        <end position="195"/>
    </location>
</feature>
<dbReference type="Proteomes" id="UP000292935">
    <property type="component" value="Unassembled WGS sequence"/>
</dbReference>
<dbReference type="PANTHER" id="PTHR43877:SF1">
    <property type="entry name" value="ACETYLTRANSFERASE"/>
    <property type="match status" value="1"/>
</dbReference>
<dbReference type="EMBL" id="SDPO01000002">
    <property type="protein sequence ID" value="RXZ48897.1"/>
    <property type="molecule type" value="Genomic_DNA"/>
</dbReference>
<evidence type="ECO:0000259" key="3">
    <source>
        <dbReference type="PROSITE" id="PS51186"/>
    </source>
</evidence>